<comment type="catalytic activity">
    <reaction evidence="11">
        <text>D-ribulose 5-phosphate + ATP = D-ribulose 1,5-bisphosphate + ADP + H(+)</text>
        <dbReference type="Rhea" id="RHEA:19365"/>
        <dbReference type="ChEBI" id="CHEBI:15378"/>
        <dbReference type="ChEBI" id="CHEBI:30616"/>
        <dbReference type="ChEBI" id="CHEBI:57870"/>
        <dbReference type="ChEBI" id="CHEBI:58121"/>
        <dbReference type="ChEBI" id="CHEBI:456216"/>
        <dbReference type="EC" id="2.7.1.19"/>
    </reaction>
</comment>
<feature type="transmembrane region" description="Helical" evidence="12">
    <location>
        <begin position="168"/>
        <end position="186"/>
    </location>
</feature>
<keyword evidence="9" id="KW-0067">ATP-binding</keyword>
<keyword evidence="12" id="KW-0472">Membrane</keyword>
<sequence length="740" mass="84419">MEGLQNDNRSVKKLVFTACPFSPQLTCHTNFMKSYRCVDTSTHTGREKMLVASAPHGIILVALGFSLVVKLLLMALFSSAYQDDLFIPFVKHFLDTLDNPWQYFYVNPSGVEFPYHPLMLYVLSLCYAPYNAMASSTSALGNIFFQLPTIVADTAIFYLLARIFPRRVLEIIGLYFLSPILLYAAYMHSQIDIIPTALLFYSVYKLVQNKFDTSALLYGAAICTKFHVVAALPLALIYLLKNNGLQSTVRYVGIIALVYLIVCFPYLTSDGFMNLVLANRKQSLIFSSVYEIGSMRIYLPVLAMLLIYSRFALYKKINHDLLYSYVAILLSVFVLIIEPSPGWYLWILPFCFILFLRLSKQESHIYMAWLALNAAYIVFYLFFYVGEFTDLTFLGHAVNLKSSDPRLANISFTALEAVLLGNIFMLHRYGVRSNAIYKPHYATIIGISGDSGSGKSTLLRDIRDAIGAGIFDSGEGLLGLEGDGDHKWERGHDMWSRYTHLNPKANYLHQQADNLMALKRGSRVYRSDYDHSTGTFTTACAVDPQQYIVMSGLHTLYLPKMRKLLDVKIFLDTDEKLRRHWKISRDTSKRGYDSERIVRQLELREEDSKRYIQPQRRFADMVLRYFTDDDFTLGDSVAEPRIKLQVDVDASLPLEQLVLELEDAGTDITWEYSEDLQTQCLVVSDFIDKDTVERISRTLISNIEEVAKSAPKWASGHRRLVQLLLLLVLSEKMKAKGYES</sequence>
<feature type="domain" description="Phosphoribulokinase/uridine kinase" evidence="13">
    <location>
        <begin position="444"/>
        <end position="628"/>
    </location>
</feature>
<keyword evidence="7" id="KW-0547">Nucleotide-binding</keyword>
<dbReference type="SUPFAM" id="SSF52540">
    <property type="entry name" value="P-loop containing nucleoside triphosphate hydrolases"/>
    <property type="match status" value="1"/>
</dbReference>
<keyword evidence="8" id="KW-0418">Kinase</keyword>
<feature type="transmembrane region" description="Helical" evidence="12">
    <location>
        <begin position="366"/>
        <end position="386"/>
    </location>
</feature>
<dbReference type="Proteomes" id="UP000503251">
    <property type="component" value="Chromosome"/>
</dbReference>
<evidence type="ECO:0000256" key="1">
    <source>
        <dbReference type="ARBA" id="ARBA00005215"/>
    </source>
</evidence>
<evidence type="ECO:0000256" key="5">
    <source>
        <dbReference type="ARBA" id="ARBA00022567"/>
    </source>
</evidence>
<keyword evidence="12" id="KW-0812">Transmembrane</keyword>
<evidence type="ECO:0000313" key="14">
    <source>
        <dbReference type="EMBL" id="QJT10278.1"/>
    </source>
</evidence>
<dbReference type="Pfam" id="PF00485">
    <property type="entry name" value="PRK"/>
    <property type="match status" value="1"/>
</dbReference>
<dbReference type="EMBL" id="CP039543">
    <property type="protein sequence ID" value="QJT10278.1"/>
    <property type="molecule type" value="Genomic_DNA"/>
</dbReference>
<keyword evidence="15" id="KW-1185">Reference proteome</keyword>
<comment type="pathway">
    <text evidence="1">Carbohydrate biosynthesis; Calvin cycle.</text>
</comment>
<dbReference type="InterPro" id="IPR006082">
    <property type="entry name" value="PRK"/>
</dbReference>
<feature type="transmembrane region" description="Helical" evidence="12">
    <location>
        <begin position="343"/>
        <end position="359"/>
    </location>
</feature>
<feature type="transmembrane region" description="Helical" evidence="12">
    <location>
        <begin position="288"/>
        <end position="308"/>
    </location>
</feature>
<keyword evidence="12" id="KW-1133">Transmembrane helix</keyword>
<dbReference type="InterPro" id="IPR006083">
    <property type="entry name" value="PRK/URK"/>
</dbReference>
<evidence type="ECO:0000256" key="10">
    <source>
        <dbReference type="ARBA" id="ARBA00031382"/>
    </source>
</evidence>
<dbReference type="EC" id="2.7.1.19" evidence="3"/>
<keyword evidence="6" id="KW-0808">Transferase</keyword>
<accession>A0ABX6NI04</accession>
<name>A0ABX6NI04_9BACT</name>
<dbReference type="InterPro" id="IPR027417">
    <property type="entry name" value="P-loop_NTPase"/>
</dbReference>
<evidence type="ECO:0000256" key="8">
    <source>
        <dbReference type="ARBA" id="ARBA00022777"/>
    </source>
</evidence>
<evidence type="ECO:0000256" key="12">
    <source>
        <dbReference type="SAM" id="Phobius"/>
    </source>
</evidence>
<reference evidence="14 15" key="1">
    <citation type="submission" date="2019-04" db="EMBL/GenBank/DDBJ databases">
        <title>Isolation and culture of sulfate reducing bacteria from the cold seep of the South China Sea.</title>
        <authorList>
            <person name="Sun C."/>
            <person name="Liu R."/>
        </authorList>
    </citation>
    <scope>NUCLEOTIDE SEQUENCE [LARGE SCALE GENOMIC DNA]</scope>
    <source>
        <strain evidence="14 15">CS1</strain>
    </source>
</reference>
<keyword evidence="5" id="KW-0113">Calvin cycle</keyword>
<proteinExistence type="inferred from homology"/>
<comment type="similarity">
    <text evidence="2">Belongs to the phosphoribulokinase family.</text>
</comment>
<feature type="transmembrane region" description="Helical" evidence="12">
    <location>
        <begin position="251"/>
        <end position="268"/>
    </location>
</feature>
<evidence type="ECO:0000256" key="4">
    <source>
        <dbReference type="ARBA" id="ARBA00022531"/>
    </source>
</evidence>
<gene>
    <name evidence="14" type="ORF">E8L03_15670</name>
</gene>
<protein>
    <recommendedName>
        <fullName evidence="3">phosphoribulokinase</fullName>
        <ecNumber evidence="3">2.7.1.19</ecNumber>
    </recommendedName>
    <alternativeName>
        <fullName evidence="10">Phosphopentokinase</fullName>
    </alternativeName>
</protein>
<keyword evidence="4" id="KW-0602">Photosynthesis</keyword>
<feature type="transmembrane region" description="Helical" evidence="12">
    <location>
        <begin position="320"/>
        <end position="337"/>
    </location>
</feature>
<evidence type="ECO:0000259" key="13">
    <source>
        <dbReference type="Pfam" id="PF00485"/>
    </source>
</evidence>
<evidence type="ECO:0000256" key="9">
    <source>
        <dbReference type="ARBA" id="ARBA00022840"/>
    </source>
</evidence>
<evidence type="ECO:0000313" key="15">
    <source>
        <dbReference type="Proteomes" id="UP000503251"/>
    </source>
</evidence>
<dbReference type="PRINTS" id="PR00478">
    <property type="entry name" value="PHRIBLKINASE"/>
</dbReference>
<feature type="transmembrane region" description="Helical" evidence="12">
    <location>
        <begin position="143"/>
        <end position="161"/>
    </location>
</feature>
<dbReference type="PANTHER" id="PTHR10285">
    <property type="entry name" value="URIDINE KINASE"/>
    <property type="match status" value="1"/>
</dbReference>
<feature type="transmembrane region" description="Helical" evidence="12">
    <location>
        <begin position="58"/>
        <end position="81"/>
    </location>
</feature>
<evidence type="ECO:0000256" key="7">
    <source>
        <dbReference type="ARBA" id="ARBA00022741"/>
    </source>
</evidence>
<evidence type="ECO:0000256" key="3">
    <source>
        <dbReference type="ARBA" id="ARBA00012042"/>
    </source>
</evidence>
<evidence type="ECO:0000256" key="11">
    <source>
        <dbReference type="ARBA" id="ARBA00047663"/>
    </source>
</evidence>
<evidence type="ECO:0000256" key="6">
    <source>
        <dbReference type="ARBA" id="ARBA00022679"/>
    </source>
</evidence>
<dbReference type="Gene3D" id="3.40.50.300">
    <property type="entry name" value="P-loop containing nucleotide triphosphate hydrolases"/>
    <property type="match status" value="1"/>
</dbReference>
<evidence type="ECO:0000256" key="2">
    <source>
        <dbReference type="ARBA" id="ARBA00009719"/>
    </source>
</evidence>
<organism evidence="14 15">
    <name type="scientific">Oceanidesulfovibrio marinus</name>
    <dbReference type="NCBI Taxonomy" id="370038"/>
    <lineage>
        <taxon>Bacteria</taxon>
        <taxon>Pseudomonadati</taxon>
        <taxon>Thermodesulfobacteriota</taxon>
        <taxon>Desulfovibrionia</taxon>
        <taxon>Desulfovibrionales</taxon>
        <taxon>Desulfovibrionaceae</taxon>
        <taxon>Oceanidesulfovibrio</taxon>
    </lineage>
</organism>
<feature type="transmembrane region" description="Helical" evidence="12">
    <location>
        <begin position="215"/>
        <end position="239"/>
    </location>
</feature>